<comment type="caution">
    <text evidence="2">The sequence shown here is derived from an EMBL/GenBank/DDBJ whole genome shotgun (WGS) entry which is preliminary data.</text>
</comment>
<reference evidence="2" key="1">
    <citation type="submission" date="2023-05" db="EMBL/GenBank/DDBJ databases">
        <title>Genome and transcriptome analyses reveal genes involved in the formation of fine ridges on petal epidermal cells in Hibiscus trionum.</title>
        <authorList>
            <person name="Koshimizu S."/>
            <person name="Masuda S."/>
            <person name="Ishii T."/>
            <person name="Shirasu K."/>
            <person name="Hoshino A."/>
            <person name="Arita M."/>
        </authorList>
    </citation>
    <scope>NUCLEOTIDE SEQUENCE</scope>
    <source>
        <strain evidence="2">Hamamatsu line</strain>
    </source>
</reference>
<dbReference type="PANTHER" id="PTHR47369">
    <property type="entry name" value="BTB/POZ DOMAIN-CONTAINING PROTEIN"/>
    <property type="match status" value="1"/>
</dbReference>
<accession>A0A9W7LZ31</accession>
<dbReference type="Proteomes" id="UP001165190">
    <property type="component" value="Unassembled WGS sequence"/>
</dbReference>
<sequence>MEPQLSKLQSYGPPSHHHHHQQQQLKMTILPPPLQHSDNDRSSSELRAVVCNLNSLCEHIQSEGFNGGSFSYVVLKAMGSTV</sequence>
<evidence type="ECO:0000313" key="2">
    <source>
        <dbReference type="EMBL" id="GMI80195.1"/>
    </source>
</evidence>
<dbReference type="AlphaFoldDB" id="A0A9W7LZ31"/>
<evidence type="ECO:0000256" key="1">
    <source>
        <dbReference type="SAM" id="MobiDB-lite"/>
    </source>
</evidence>
<dbReference type="OrthoDB" id="6359943at2759"/>
<dbReference type="PANTHER" id="PTHR47369:SF1">
    <property type="entry name" value="BTB_POZ DOMAIN-CONTAINING PROTEIN"/>
    <property type="match status" value="1"/>
</dbReference>
<gene>
    <name evidence="2" type="ORF">HRI_001688800</name>
</gene>
<protein>
    <submittedName>
        <fullName evidence="2">Uncharacterized protein</fullName>
    </submittedName>
</protein>
<dbReference type="EMBL" id="BSYR01000017">
    <property type="protein sequence ID" value="GMI80195.1"/>
    <property type="molecule type" value="Genomic_DNA"/>
</dbReference>
<organism evidence="2 3">
    <name type="scientific">Hibiscus trionum</name>
    <name type="common">Flower of an hour</name>
    <dbReference type="NCBI Taxonomy" id="183268"/>
    <lineage>
        <taxon>Eukaryota</taxon>
        <taxon>Viridiplantae</taxon>
        <taxon>Streptophyta</taxon>
        <taxon>Embryophyta</taxon>
        <taxon>Tracheophyta</taxon>
        <taxon>Spermatophyta</taxon>
        <taxon>Magnoliopsida</taxon>
        <taxon>eudicotyledons</taxon>
        <taxon>Gunneridae</taxon>
        <taxon>Pentapetalae</taxon>
        <taxon>rosids</taxon>
        <taxon>malvids</taxon>
        <taxon>Malvales</taxon>
        <taxon>Malvaceae</taxon>
        <taxon>Malvoideae</taxon>
        <taxon>Hibiscus</taxon>
    </lineage>
</organism>
<name>A0A9W7LZ31_HIBTR</name>
<feature type="region of interest" description="Disordered" evidence="1">
    <location>
        <begin position="1"/>
        <end position="44"/>
    </location>
</feature>
<keyword evidence="3" id="KW-1185">Reference proteome</keyword>
<evidence type="ECO:0000313" key="3">
    <source>
        <dbReference type="Proteomes" id="UP001165190"/>
    </source>
</evidence>
<proteinExistence type="predicted"/>